<keyword evidence="7" id="KW-1133">Transmembrane helix</keyword>
<dbReference type="GO" id="GO:0044718">
    <property type="term" value="P:siderophore transmembrane transport"/>
    <property type="evidence" value="ECO:0007669"/>
    <property type="project" value="TreeGrafter"/>
</dbReference>
<keyword evidence="4 12" id="KW-1134">Transmembrane beta strand</keyword>
<keyword evidence="6 15" id="KW-0732">Signal</keyword>
<feature type="signal peptide" evidence="15">
    <location>
        <begin position="1"/>
        <end position="28"/>
    </location>
</feature>
<evidence type="ECO:0000256" key="14">
    <source>
        <dbReference type="SAM" id="MobiDB-lite"/>
    </source>
</evidence>
<evidence type="ECO:0000256" key="1">
    <source>
        <dbReference type="ARBA" id="ARBA00004167"/>
    </source>
</evidence>
<gene>
    <name evidence="17" type="primary">mxcH</name>
    <name evidence="17" type="ORF">KEG57_00080</name>
    <name evidence="18" type="ORF">KEG57_16110</name>
</gene>
<evidence type="ECO:0000256" key="8">
    <source>
        <dbReference type="ARBA" id="ARBA00023077"/>
    </source>
</evidence>
<keyword evidence="19" id="KW-1185">Reference proteome</keyword>
<dbReference type="AlphaFoldDB" id="A0A9X3WVG3"/>
<dbReference type="Gene3D" id="2.40.170.20">
    <property type="entry name" value="TonB-dependent receptor, beta-barrel domain"/>
    <property type="match status" value="1"/>
</dbReference>
<dbReference type="SUPFAM" id="SSF74653">
    <property type="entry name" value="TolA/TonB C-terminal domain"/>
    <property type="match status" value="1"/>
</dbReference>
<dbReference type="EMBL" id="JAGTJJ010000006">
    <property type="protein sequence ID" value="MDC3982043.1"/>
    <property type="molecule type" value="Genomic_DNA"/>
</dbReference>
<keyword evidence="8 13" id="KW-0798">TonB box</keyword>
<evidence type="ECO:0000256" key="3">
    <source>
        <dbReference type="ARBA" id="ARBA00022448"/>
    </source>
</evidence>
<dbReference type="Pfam" id="PF03544">
    <property type="entry name" value="TonB_C"/>
    <property type="match status" value="1"/>
</dbReference>
<dbReference type="PANTHER" id="PTHR30069">
    <property type="entry name" value="TONB-DEPENDENT OUTER MEMBRANE RECEPTOR"/>
    <property type="match status" value="1"/>
</dbReference>
<keyword evidence="11 12" id="KW-0998">Cell outer membrane</keyword>
<dbReference type="RefSeq" id="WP_272418731.1">
    <property type="nucleotide sequence ID" value="NZ_JAGTJJ010000001.1"/>
</dbReference>
<dbReference type="InterPro" id="IPR006260">
    <property type="entry name" value="TonB/TolA_C"/>
</dbReference>
<organism evidence="17 19">
    <name type="scientific">Polyangium jinanense</name>
    <dbReference type="NCBI Taxonomy" id="2829994"/>
    <lineage>
        <taxon>Bacteria</taxon>
        <taxon>Pseudomonadati</taxon>
        <taxon>Myxococcota</taxon>
        <taxon>Polyangia</taxon>
        <taxon>Polyangiales</taxon>
        <taxon>Polyangiaceae</taxon>
        <taxon>Polyangium</taxon>
    </lineage>
</organism>
<evidence type="ECO:0000256" key="5">
    <source>
        <dbReference type="ARBA" id="ARBA00022692"/>
    </source>
</evidence>
<feature type="domain" description="TonB C-terminal" evidence="16">
    <location>
        <begin position="47"/>
        <end position="142"/>
    </location>
</feature>
<keyword evidence="9 12" id="KW-0472">Membrane</keyword>
<evidence type="ECO:0000313" key="18">
    <source>
        <dbReference type="EMBL" id="MDC3982043.1"/>
    </source>
</evidence>
<feature type="compositionally biased region" description="Low complexity" evidence="14">
    <location>
        <begin position="145"/>
        <end position="163"/>
    </location>
</feature>
<dbReference type="GO" id="GO:0015344">
    <property type="term" value="F:siderophore uptake transmembrane transporter activity"/>
    <property type="evidence" value="ECO:0007669"/>
    <property type="project" value="TreeGrafter"/>
</dbReference>
<evidence type="ECO:0000256" key="7">
    <source>
        <dbReference type="ARBA" id="ARBA00022989"/>
    </source>
</evidence>
<name>A0A9X3WVG3_9BACT</name>
<evidence type="ECO:0000256" key="4">
    <source>
        <dbReference type="ARBA" id="ARBA00022452"/>
    </source>
</evidence>
<accession>A0A9X3WVG3</accession>
<dbReference type="InterPro" id="IPR000531">
    <property type="entry name" value="Beta-barrel_TonB"/>
</dbReference>
<dbReference type="InterPro" id="IPR037682">
    <property type="entry name" value="TonB_C"/>
</dbReference>
<evidence type="ECO:0000256" key="15">
    <source>
        <dbReference type="SAM" id="SignalP"/>
    </source>
</evidence>
<dbReference type="Pfam" id="PF07715">
    <property type="entry name" value="Plug"/>
    <property type="match status" value="1"/>
</dbReference>
<evidence type="ECO:0000256" key="6">
    <source>
        <dbReference type="ARBA" id="ARBA00022729"/>
    </source>
</evidence>
<dbReference type="NCBIfam" id="NF038079">
    <property type="entry name" value="TonB_sider_MxcH"/>
    <property type="match status" value="1"/>
</dbReference>
<dbReference type="Gene3D" id="3.30.1150.10">
    <property type="match status" value="1"/>
</dbReference>
<sequence length="851" mass="93130">MVRTRRFSCTGWAGGLALVLSVCPTALAQDAEPSGPSPAQTSATTERTVHPPELIEAVEAAYPAEARAARREGRVVLKLRIDVAGRVTKAEVVEPGGNGFDEAAQEAALQFRFTPARRGDKAVAAIILYAYEFRLPPESAPPPEAQSAITPAASEPGPEPAAPAAQAMVGPAKPSIDVTVRGASEGDRLRRSAQAVQVIETEEAQRRTADLGEVLARSEGVGVRREGGLGSNARLSLNGLTGDQIRFFLDGVPLDLAGYAHGITNVPVNLVERIEVYRGVVPVRFGADALGGAVNLVTDADVRGTHASASYQVGSFKTYRLTLSARHLHEPTGFFARVNGFYDYTRNDYPIDVEVFDEQGRLSPARVHRFHDGYRAGGGSVEVGFVGRPRAEKLLLRAFYTEHRRDVQHNALMSVPYGAVTYGKQSAGAHLRYANPFSRRTRFDAVAGYTYTHREFQDLSTCRYDWFGRCVFELPQRGEIEARAIDQAIEQHNVFARLNLVWNPAPWHSLRFGLSPTYAIRTGKDHAIPADEYDPLTAQRALLSSVVGAEYEARPFAGKLANIAFAKAYVQMARTKEQLPNGNLRDLDRTTQRGGIGDSLRFRFTEAFYAKASYEYATRLPNPEEMFGNGALIIENLHLEPEASHNVNLGLTLERAETAAGLFRFNVNGFGRFAENLIVLLSNGNYFQHENVLSARSVGVEASLGWTSPGDWVALDGYATWHDFRNTASEGAFGKFEGDRIPNRPYLFAGASARVQGSDLLRPRDVLSLTWQARYVEAYFRGWESIGAIDSKLVIPSQLVHALALTYSMKHGDGSVSGTLEVQNLTDEKVFDSFGVQQPGRAANAKLVLEL</sequence>
<dbReference type="InterPro" id="IPR036942">
    <property type="entry name" value="Beta-barrel_TonB_sf"/>
</dbReference>
<evidence type="ECO:0000313" key="19">
    <source>
        <dbReference type="Proteomes" id="UP001151081"/>
    </source>
</evidence>
<reference evidence="17 19" key="1">
    <citation type="submission" date="2021-04" db="EMBL/GenBank/DDBJ databases">
        <title>Genome analysis of Polyangium sp.</title>
        <authorList>
            <person name="Li Y."/>
            <person name="Wang J."/>
        </authorList>
    </citation>
    <scope>NUCLEOTIDE SEQUENCE [LARGE SCALE GENOMIC DNA]</scope>
    <source>
        <strain evidence="17 19">SDU14</strain>
    </source>
</reference>
<dbReference type="NCBIfam" id="TIGR01352">
    <property type="entry name" value="tonB_Cterm"/>
    <property type="match status" value="1"/>
</dbReference>
<feature type="compositionally biased region" description="Polar residues" evidence="14">
    <location>
        <begin position="37"/>
        <end position="46"/>
    </location>
</feature>
<comment type="caution">
    <text evidence="17">The sequence shown here is derived from an EMBL/GenBank/DDBJ whole genome shotgun (WGS) entry which is preliminary data.</text>
</comment>
<keyword evidence="10 17" id="KW-0675">Receptor</keyword>
<evidence type="ECO:0000256" key="13">
    <source>
        <dbReference type="RuleBase" id="RU003357"/>
    </source>
</evidence>
<dbReference type="PROSITE" id="PS52016">
    <property type="entry name" value="TONB_DEPENDENT_REC_3"/>
    <property type="match status" value="1"/>
</dbReference>
<dbReference type="Pfam" id="PF00593">
    <property type="entry name" value="TonB_dep_Rec_b-barrel"/>
    <property type="match status" value="1"/>
</dbReference>
<comment type="similarity">
    <text evidence="12 13">Belongs to the TonB-dependent receptor family.</text>
</comment>
<dbReference type="SUPFAM" id="SSF56935">
    <property type="entry name" value="Porins"/>
    <property type="match status" value="1"/>
</dbReference>
<protein>
    <submittedName>
        <fullName evidence="17">TonB-dependent siderophore myxochelin receptor MxcH</fullName>
    </submittedName>
</protein>
<feature type="chain" id="PRO_5044703881" evidence="15">
    <location>
        <begin position="29"/>
        <end position="851"/>
    </location>
</feature>
<dbReference type="Proteomes" id="UP001151081">
    <property type="component" value="Unassembled WGS sequence"/>
</dbReference>
<dbReference type="Gene3D" id="2.170.130.10">
    <property type="entry name" value="TonB-dependent receptor, plug domain"/>
    <property type="match status" value="1"/>
</dbReference>
<keyword evidence="5 12" id="KW-0812">Transmembrane</keyword>
<keyword evidence="3 12" id="KW-0813">Transport</keyword>
<evidence type="ECO:0000256" key="10">
    <source>
        <dbReference type="ARBA" id="ARBA00023170"/>
    </source>
</evidence>
<evidence type="ECO:0000313" key="17">
    <source>
        <dbReference type="EMBL" id="MDC3978872.1"/>
    </source>
</evidence>
<evidence type="ECO:0000256" key="2">
    <source>
        <dbReference type="ARBA" id="ARBA00004571"/>
    </source>
</evidence>
<evidence type="ECO:0000256" key="9">
    <source>
        <dbReference type="ARBA" id="ARBA00023136"/>
    </source>
</evidence>
<dbReference type="InterPro" id="IPR037066">
    <property type="entry name" value="Plug_dom_sf"/>
</dbReference>
<dbReference type="PANTHER" id="PTHR30069:SF29">
    <property type="entry name" value="HEMOGLOBIN AND HEMOGLOBIN-HAPTOGLOBIN-BINDING PROTEIN 1-RELATED"/>
    <property type="match status" value="1"/>
</dbReference>
<feature type="region of interest" description="Disordered" evidence="14">
    <location>
        <begin position="139"/>
        <end position="163"/>
    </location>
</feature>
<evidence type="ECO:0000256" key="12">
    <source>
        <dbReference type="PROSITE-ProRule" id="PRU01360"/>
    </source>
</evidence>
<dbReference type="EMBL" id="JAGTJJ010000001">
    <property type="protein sequence ID" value="MDC3978872.1"/>
    <property type="molecule type" value="Genomic_DNA"/>
</dbReference>
<dbReference type="GO" id="GO:0009279">
    <property type="term" value="C:cell outer membrane"/>
    <property type="evidence" value="ECO:0007669"/>
    <property type="project" value="UniProtKB-SubCell"/>
</dbReference>
<comment type="subcellular location">
    <subcellularLocation>
        <location evidence="2 12">Cell outer membrane</location>
        <topology evidence="2 12">Multi-pass membrane protein</topology>
    </subcellularLocation>
    <subcellularLocation>
        <location evidence="1">Membrane</location>
        <topology evidence="1">Single-pass membrane protein</topology>
    </subcellularLocation>
</comment>
<proteinExistence type="inferred from homology"/>
<evidence type="ECO:0000259" key="16">
    <source>
        <dbReference type="PROSITE" id="PS52015"/>
    </source>
</evidence>
<evidence type="ECO:0000256" key="11">
    <source>
        <dbReference type="ARBA" id="ARBA00023237"/>
    </source>
</evidence>
<feature type="region of interest" description="Disordered" evidence="14">
    <location>
        <begin position="29"/>
        <end position="49"/>
    </location>
</feature>
<dbReference type="InterPro" id="IPR012910">
    <property type="entry name" value="Plug_dom"/>
</dbReference>
<dbReference type="PROSITE" id="PS52015">
    <property type="entry name" value="TONB_CTD"/>
    <property type="match status" value="1"/>
</dbReference>
<dbReference type="InterPro" id="IPR039426">
    <property type="entry name" value="TonB-dep_rcpt-like"/>
</dbReference>